<sequence length="125" mass="14017">TGERRNEPPAKKSGQSKTQLSTASSHRERATVTLPTAGGLRTDKVKEEDSSSSNSSDSETETHNIKKPSQSFSRRQVVSNWQKYELQPDGEENVSTRGENYEKLLSMAGDAISHFRFKDELAWED</sequence>
<proteinExistence type="predicted"/>
<evidence type="ECO:0000256" key="1">
    <source>
        <dbReference type="SAM" id="MobiDB-lite"/>
    </source>
</evidence>
<feature type="compositionally biased region" description="Basic and acidic residues" evidence="1">
    <location>
        <begin position="1"/>
        <end position="10"/>
    </location>
</feature>
<accession>A0A0B6Y476</accession>
<dbReference type="AlphaFoldDB" id="A0A0B6Y476"/>
<dbReference type="EMBL" id="HACG01003465">
    <property type="protein sequence ID" value="CEK50330.1"/>
    <property type="molecule type" value="Transcribed_RNA"/>
</dbReference>
<feature type="compositionally biased region" description="Polar residues" evidence="1">
    <location>
        <begin position="67"/>
        <end position="76"/>
    </location>
</feature>
<feature type="compositionally biased region" description="Polar residues" evidence="1">
    <location>
        <begin position="13"/>
        <end position="24"/>
    </location>
</feature>
<gene>
    <name evidence="2" type="primary">ORF10451</name>
</gene>
<feature type="region of interest" description="Disordered" evidence="1">
    <location>
        <begin position="1"/>
        <end position="76"/>
    </location>
</feature>
<protein>
    <submittedName>
        <fullName evidence="2">Uncharacterized protein</fullName>
    </submittedName>
</protein>
<dbReference type="PANTHER" id="PTHR16524">
    <property type="entry name" value="CELL DEATH REGULATOR AVEN"/>
    <property type="match status" value="1"/>
</dbReference>
<evidence type="ECO:0000313" key="2">
    <source>
        <dbReference type="EMBL" id="CEK50330.1"/>
    </source>
</evidence>
<reference evidence="2" key="1">
    <citation type="submission" date="2014-12" db="EMBL/GenBank/DDBJ databases">
        <title>Insight into the proteome of Arion vulgaris.</title>
        <authorList>
            <person name="Aradska J."/>
            <person name="Bulat T."/>
            <person name="Smidak R."/>
            <person name="Sarate P."/>
            <person name="Gangsoo J."/>
            <person name="Sialana F."/>
            <person name="Bilban M."/>
            <person name="Lubec G."/>
        </authorList>
    </citation>
    <scope>NUCLEOTIDE SEQUENCE</scope>
    <source>
        <tissue evidence="2">Skin</tissue>
    </source>
</reference>
<feature type="non-terminal residue" evidence="2">
    <location>
        <position position="125"/>
    </location>
</feature>
<name>A0A0B6Y476_9EUPU</name>
<dbReference type="InterPro" id="IPR026187">
    <property type="entry name" value="Aven"/>
</dbReference>
<feature type="non-terminal residue" evidence="2">
    <location>
        <position position="1"/>
    </location>
</feature>
<organism evidence="2">
    <name type="scientific">Arion vulgaris</name>
    <dbReference type="NCBI Taxonomy" id="1028688"/>
    <lineage>
        <taxon>Eukaryota</taxon>
        <taxon>Metazoa</taxon>
        <taxon>Spiralia</taxon>
        <taxon>Lophotrochozoa</taxon>
        <taxon>Mollusca</taxon>
        <taxon>Gastropoda</taxon>
        <taxon>Heterobranchia</taxon>
        <taxon>Euthyneura</taxon>
        <taxon>Panpulmonata</taxon>
        <taxon>Eupulmonata</taxon>
        <taxon>Stylommatophora</taxon>
        <taxon>Helicina</taxon>
        <taxon>Arionoidea</taxon>
        <taxon>Arionidae</taxon>
        <taxon>Arion</taxon>
    </lineage>
</organism>
<dbReference type="GO" id="GO:0010972">
    <property type="term" value="P:negative regulation of G2/M transition of mitotic cell cycle"/>
    <property type="evidence" value="ECO:0007669"/>
    <property type="project" value="TreeGrafter"/>
</dbReference>
<dbReference type="PANTHER" id="PTHR16524:SF2">
    <property type="entry name" value="CELL DEATH REGULATOR AVEN"/>
    <property type="match status" value="1"/>
</dbReference>